<organism evidence="2 3">
    <name type="scientific">Podospora australis</name>
    <dbReference type="NCBI Taxonomy" id="1536484"/>
    <lineage>
        <taxon>Eukaryota</taxon>
        <taxon>Fungi</taxon>
        <taxon>Dikarya</taxon>
        <taxon>Ascomycota</taxon>
        <taxon>Pezizomycotina</taxon>
        <taxon>Sordariomycetes</taxon>
        <taxon>Sordariomycetidae</taxon>
        <taxon>Sordariales</taxon>
        <taxon>Podosporaceae</taxon>
        <taxon>Podospora</taxon>
    </lineage>
</organism>
<comment type="caution">
    <text evidence="2">The sequence shown here is derived from an EMBL/GenBank/DDBJ whole genome shotgun (WGS) entry which is preliminary data.</text>
</comment>
<accession>A0AAN6X2Z4</accession>
<reference evidence="2" key="1">
    <citation type="journal article" date="2023" name="Mol. Phylogenet. Evol.">
        <title>Genome-scale phylogeny and comparative genomics of the fungal order Sordariales.</title>
        <authorList>
            <person name="Hensen N."/>
            <person name="Bonometti L."/>
            <person name="Westerberg I."/>
            <person name="Brannstrom I.O."/>
            <person name="Guillou S."/>
            <person name="Cros-Aarteil S."/>
            <person name="Calhoun S."/>
            <person name="Haridas S."/>
            <person name="Kuo A."/>
            <person name="Mondo S."/>
            <person name="Pangilinan J."/>
            <person name="Riley R."/>
            <person name="LaButti K."/>
            <person name="Andreopoulos B."/>
            <person name="Lipzen A."/>
            <person name="Chen C."/>
            <person name="Yan M."/>
            <person name="Daum C."/>
            <person name="Ng V."/>
            <person name="Clum A."/>
            <person name="Steindorff A."/>
            <person name="Ohm R.A."/>
            <person name="Martin F."/>
            <person name="Silar P."/>
            <person name="Natvig D.O."/>
            <person name="Lalanne C."/>
            <person name="Gautier V."/>
            <person name="Ament-Velasquez S.L."/>
            <person name="Kruys A."/>
            <person name="Hutchinson M.I."/>
            <person name="Powell A.J."/>
            <person name="Barry K."/>
            <person name="Miller A.N."/>
            <person name="Grigoriev I.V."/>
            <person name="Debuchy R."/>
            <person name="Gladieux P."/>
            <person name="Hiltunen Thoren M."/>
            <person name="Johannesson H."/>
        </authorList>
    </citation>
    <scope>NUCLEOTIDE SEQUENCE</scope>
    <source>
        <strain evidence="2">PSN309</strain>
    </source>
</reference>
<feature type="region of interest" description="Disordered" evidence="1">
    <location>
        <begin position="1"/>
        <end position="22"/>
    </location>
</feature>
<evidence type="ECO:0000256" key="1">
    <source>
        <dbReference type="SAM" id="MobiDB-lite"/>
    </source>
</evidence>
<evidence type="ECO:0000313" key="3">
    <source>
        <dbReference type="Proteomes" id="UP001302126"/>
    </source>
</evidence>
<dbReference type="EMBL" id="MU864356">
    <property type="protein sequence ID" value="KAK4191945.1"/>
    <property type="molecule type" value="Genomic_DNA"/>
</dbReference>
<protein>
    <submittedName>
        <fullName evidence="2">Uncharacterized protein</fullName>
    </submittedName>
</protein>
<gene>
    <name evidence="2" type="ORF">QBC35DRAFT_258415</name>
</gene>
<dbReference type="AlphaFoldDB" id="A0AAN6X2Z4"/>
<evidence type="ECO:0000313" key="2">
    <source>
        <dbReference type="EMBL" id="KAK4191945.1"/>
    </source>
</evidence>
<dbReference type="Proteomes" id="UP001302126">
    <property type="component" value="Unassembled WGS sequence"/>
</dbReference>
<name>A0AAN6X2Z4_9PEZI</name>
<sequence>MGGGVLTQKRSPPSKKEDYGGRNMPVVQVAPSFLKVERQCCMMCRLKKSRPSRVHWPIWTLEWLVPRTPRSQKCMETSNQIRPSLQLQAFRPVRLPCLLSFHRSSLVRVSSPLSNASSLRNTQQVESVTARMRVGRFLVVSVASGCPLSHVWSGSTDWRRMNPLDRPWFTGGVAPDFIRKKAHEVSEVAGSAATQAYKKVPRAFSAATDVGIRASLELGIIYPWRV</sequence>
<keyword evidence="3" id="KW-1185">Reference proteome</keyword>
<proteinExistence type="predicted"/>
<reference evidence="2" key="2">
    <citation type="submission" date="2023-05" db="EMBL/GenBank/DDBJ databases">
        <authorList>
            <consortium name="Lawrence Berkeley National Laboratory"/>
            <person name="Steindorff A."/>
            <person name="Hensen N."/>
            <person name="Bonometti L."/>
            <person name="Westerberg I."/>
            <person name="Brannstrom I.O."/>
            <person name="Guillou S."/>
            <person name="Cros-Aarteil S."/>
            <person name="Calhoun S."/>
            <person name="Haridas S."/>
            <person name="Kuo A."/>
            <person name="Mondo S."/>
            <person name="Pangilinan J."/>
            <person name="Riley R."/>
            <person name="Labutti K."/>
            <person name="Andreopoulos B."/>
            <person name="Lipzen A."/>
            <person name="Chen C."/>
            <person name="Yanf M."/>
            <person name="Daum C."/>
            <person name="Ng V."/>
            <person name="Clum A."/>
            <person name="Ohm R."/>
            <person name="Martin F."/>
            <person name="Silar P."/>
            <person name="Natvig D."/>
            <person name="Lalanne C."/>
            <person name="Gautier V."/>
            <person name="Ament-Velasquez S.L."/>
            <person name="Kruys A."/>
            <person name="Hutchinson M.I."/>
            <person name="Powell A.J."/>
            <person name="Barry K."/>
            <person name="Miller A.N."/>
            <person name="Grigoriev I.V."/>
            <person name="Debuchy R."/>
            <person name="Gladieux P."/>
            <person name="Thoren M.H."/>
            <person name="Johannesson H."/>
        </authorList>
    </citation>
    <scope>NUCLEOTIDE SEQUENCE</scope>
    <source>
        <strain evidence="2">PSN309</strain>
    </source>
</reference>